<sequence length="164" mass="18781">MPTFNKKGAHLMNDFTLNVKQTSGLTPKELIKIMQERTKVFVVEQNCPYQEIDEKDENALHIFFTNSNEILAYTRIVLNDDQVHPSFGRVLVPKNMRGKGFGRKIVTATLDIISQKYPGQDIKIQAQTYLEKFYSSFGFQAVSQQYLEDDIPHIDMLLSNGPHA</sequence>
<feature type="domain" description="N-acetyltransferase" evidence="1">
    <location>
        <begin position="20"/>
        <end position="161"/>
    </location>
</feature>
<proteinExistence type="predicted"/>
<dbReference type="PATRIC" id="fig|449659.4.peg.373"/>
<keyword evidence="2" id="KW-0808">Transferase</keyword>
<keyword evidence="3" id="KW-1185">Reference proteome</keyword>
<dbReference type="InterPro" id="IPR000182">
    <property type="entry name" value="GNAT_dom"/>
</dbReference>
<reference evidence="2 3" key="1">
    <citation type="journal article" date="2015" name="Genome Announc.">
        <title>Expanding the biotechnology potential of lactobacilli through comparative genomics of 213 strains and associated genera.</title>
        <authorList>
            <person name="Sun Z."/>
            <person name="Harris H.M."/>
            <person name="McCann A."/>
            <person name="Guo C."/>
            <person name="Argimon S."/>
            <person name="Zhang W."/>
            <person name="Yang X."/>
            <person name="Jeffery I.B."/>
            <person name="Cooney J.C."/>
            <person name="Kagawa T.F."/>
            <person name="Liu W."/>
            <person name="Song Y."/>
            <person name="Salvetti E."/>
            <person name="Wrobel A."/>
            <person name="Rasinkangas P."/>
            <person name="Parkhill J."/>
            <person name="Rea M.C."/>
            <person name="O'Sullivan O."/>
            <person name="Ritari J."/>
            <person name="Douillard F.P."/>
            <person name="Paul Ross R."/>
            <person name="Yang R."/>
            <person name="Briner A.E."/>
            <person name="Felis G.E."/>
            <person name="de Vos W.M."/>
            <person name="Barrangou R."/>
            <person name="Klaenhammer T.R."/>
            <person name="Caufield P.W."/>
            <person name="Cui Y."/>
            <person name="Zhang H."/>
            <person name="O'Toole P.W."/>
        </authorList>
    </citation>
    <scope>NUCLEOTIDE SEQUENCE [LARGE SCALE GENOMIC DNA]</scope>
    <source>
        <strain evidence="2 3">NBRC 103219</strain>
    </source>
</reference>
<dbReference type="SUPFAM" id="SSF55729">
    <property type="entry name" value="Acyl-CoA N-acyltransferases (Nat)"/>
    <property type="match status" value="1"/>
</dbReference>
<dbReference type="PROSITE" id="PS51186">
    <property type="entry name" value="GNAT"/>
    <property type="match status" value="1"/>
</dbReference>
<organism evidence="2 3">
    <name type="scientific">Ligilactobacillus pobuzihii</name>
    <dbReference type="NCBI Taxonomy" id="449659"/>
    <lineage>
        <taxon>Bacteria</taxon>
        <taxon>Bacillati</taxon>
        <taxon>Bacillota</taxon>
        <taxon>Bacilli</taxon>
        <taxon>Lactobacillales</taxon>
        <taxon>Lactobacillaceae</taxon>
        <taxon>Ligilactobacillus</taxon>
    </lineage>
</organism>
<protein>
    <submittedName>
        <fullName evidence="2">Acetyltransferase</fullName>
    </submittedName>
</protein>
<gene>
    <name evidence="2" type="ORF">IV66_GL000374</name>
</gene>
<dbReference type="GO" id="GO:0016747">
    <property type="term" value="F:acyltransferase activity, transferring groups other than amino-acyl groups"/>
    <property type="evidence" value="ECO:0007669"/>
    <property type="project" value="InterPro"/>
</dbReference>
<dbReference type="STRING" id="449659.IV66_GL000374"/>
<evidence type="ECO:0000313" key="2">
    <source>
        <dbReference type="EMBL" id="KRN98084.1"/>
    </source>
</evidence>
<dbReference type="Gene3D" id="3.40.630.30">
    <property type="match status" value="1"/>
</dbReference>
<dbReference type="AlphaFoldDB" id="A0A0R2LIZ9"/>
<dbReference type="Pfam" id="PF13673">
    <property type="entry name" value="Acetyltransf_10"/>
    <property type="match status" value="1"/>
</dbReference>
<accession>A0A0R2LIZ9</accession>
<evidence type="ECO:0000313" key="3">
    <source>
        <dbReference type="Proteomes" id="UP000051886"/>
    </source>
</evidence>
<evidence type="ECO:0000259" key="1">
    <source>
        <dbReference type="PROSITE" id="PS51186"/>
    </source>
</evidence>
<dbReference type="Proteomes" id="UP000051886">
    <property type="component" value="Unassembled WGS sequence"/>
</dbReference>
<comment type="caution">
    <text evidence="2">The sequence shown here is derived from an EMBL/GenBank/DDBJ whole genome shotgun (WGS) entry which is preliminary data.</text>
</comment>
<dbReference type="EMBL" id="JQCN01000052">
    <property type="protein sequence ID" value="KRN98084.1"/>
    <property type="molecule type" value="Genomic_DNA"/>
</dbReference>
<name>A0A0R2LIZ9_9LACO</name>
<dbReference type="InterPro" id="IPR016181">
    <property type="entry name" value="Acyl_CoA_acyltransferase"/>
</dbReference>